<feature type="binding site" evidence="2">
    <location>
        <position position="101"/>
    </location>
    <ligand>
        <name>Fe cation</name>
        <dbReference type="ChEBI" id="CHEBI:24875"/>
    </ligand>
</feature>
<feature type="binding site" evidence="2">
    <location>
        <position position="56"/>
    </location>
    <ligand>
        <name>Fe cation</name>
        <dbReference type="ChEBI" id="CHEBI:24875"/>
    </ligand>
</feature>
<dbReference type="OrthoDB" id="321327at2"/>
<keyword evidence="7" id="KW-1185">Reference proteome</keyword>
<evidence type="ECO:0000256" key="2">
    <source>
        <dbReference type="PIRSR" id="PIRSR006232-1"/>
    </source>
</evidence>
<proteinExistence type="inferred from homology"/>
<comment type="similarity">
    <text evidence="1 3">Belongs to the pirin family.</text>
</comment>
<dbReference type="Pfam" id="PF02678">
    <property type="entry name" value="Pirin"/>
    <property type="match status" value="1"/>
</dbReference>
<organism evidence="6 7">
    <name type="scientific">Aquitalea magnusonii</name>
    <dbReference type="NCBI Taxonomy" id="332411"/>
    <lineage>
        <taxon>Bacteria</taxon>
        <taxon>Pseudomonadati</taxon>
        <taxon>Pseudomonadota</taxon>
        <taxon>Betaproteobacteria</taxon>
        <taxon>Neisseriales</taxon>
        <taxon>Chromobacteriaceae</taxon>
        <taxon>Aquitalea</taxon>
    </lineage>
</organism>
<dbReference type="PANTHER" id="PTHR13903:SF8">
    <property type="entry name" value="PIRIN"/>
    <property type="match status" value="1"/>
</dbReference>
<keyword evidence="2" id="KW-0479">Metal-binding</keyword>
<dbReference type="InterPro" id="IPR011051">
    <property type="entry name" value="RmlC_Cupin_sf"/>
</dbReference>
<evidence type="ECO:0008006" key="8">
    <source>
        <dbReference type="Google" id="ProtNLM"/>
    </source>
</evidence>
<dbReference type="InterPro" id="IPR008778">
    <property type="entry name" value="Pirin_C_dom"/>
</dbReference>
<dbReference type="Gene3D" id="2.60.120.10">
    <property type="entry name" value="Jelly Rolls"/>
    <property type="match status" value="2"/>
</dbReference>
<comment type="caution">
    <text evidence="6">The sequence shown here is derived from an EMBL/GenBank/DDBJ whole genome shotgun (WGS) entry which is preliminary data.</text>
</comment>
<evidence type="ECO:0000256" key="3">
    <source>
        <dbReference type="RuleBase" id="RU003457"/>
    </source>
</evidence>
<evidence type="ECO:0000259" key="4">
    <source>
        <dbReference type="Pfam" id="PF02678"/>
    </source>
</evidence>
<dbReference type="RefSeq" id="WP_110312869.1">
    <property type="nucleotide sequence ID" value="NZ_QJKC01000001.1"/>
</dbReference>
<keyword evidence="2" id="KW-0408">Iron</keyword>
<dbReference type="InterPro" id="IPR012093">
    <property type="entry name" value="Pirin"/>
</dbReference>
<dbReference type="InterPro" id="IPR014710">
    <property type="entry name" value="RmlC-like_jellyroll"/>
</dbReference>
<feature type="domain" description="Pirin N-terminal" evidence="4">
    <location>
        <begin position="35"/>
        <end position="119"/>
    </location>
</feature>
<gene>
    <name evidence="6" type="ORF">DFR38_101210</name>
</gene>
<dbReference type="EMBL" id="QJKC01000001">
    <property type="protein sequence ID" value="PXX51149.1"/>
    <property type="molecule type" value="Genomic_DNA"/>
</dbReference>
<name>A0A318JPS5_9NEIS</name>
<feature type="domain" description="Pirin C-terminal" evidence="5">
    <location>
        <begin position="175"/>
        <end position="284"/>
    </location>
</feature>
<evidence type="ECO:0000313" key="6">
    <source>
        <dbReference type="EMBL" id="PXX51149.1"/>
    </source>
</evidence>
<evidence type="ECO:0000313" key="7">
    <source>
        <dbReference type="Proteomes" id="UP000248395"/>
    </source>
</evidence>
<protein>
    <recommendedName>
        <fullName evidence="8">Pirin</fullName>
    </recommendedName>
</protein>
<dbReference type="CDD" id="cd02247">
    <property type="entry name" value="cupin_pirin_C"/>
    <property type="match status" value="1"/>
</dbReference>
<dbReference type="PANTHER" id="PTHR13903">
    <property type="entry name" value="PIRIN-RELATED"/>
    <property type="match status" value="1"/>
</dbReference>
<dbReference type="AlphaFoldDB" id="A0A318JPS5"/>
<evidence type="ECO:0000259" key="5">
    <source>
        <dbReference type="Pfam" id="PF05726"/>
    </source>
</evidence>
<dbReference type="SUPFAM" id="SSF51182">
    <property type="entry name" value="RmlC-like cupins"/>
    <property type="match status" value="1"/>
</dbReference>
<dbReference type="Proteomes" id="UP000248395">
    <property type="component" value="Unassembled WGS sequence"/>
</dbReference>
<dbReference type="PIRSF" id="PIRSF006232">
    <property type="entry name" value="Pirin"/>
    <property type="match status" value="1"/>
</dbReference>
<feature type="binding site" evidence="2">
    <location>
        <position position="54"/>
    </location>
    <ligand>
        <name>Fe cation</name>
        <dbReference type="ChEBI" id="CHEBI:24875"/>
    </ligand>
</feature>
<evidence type="ECO:0000256" key="1">
    <source>
        <dbReference type="ARBA" id="ARBA00008416"/>
    </source>
</evidence>
<dbReference type="GO" id="GO:0046872">
    <property type="term" value="F:metal ion binding"/>
    <property type="evidence" value="ECO:0007669"/>
    <property type="project" value="UniProtKB-KW"/>
</dbReference>
<sequence>MTQLKISAAVHGQPLTIGTGFQAQHFGEDMFHGLIDPVVMVDHFHMTAPTFEPHPHAGISAVTYLFEDASSPHVNYDSMGNQGPIVPGALHWLAAGRGAVHTEQPEGANPHVHALQIFVNLPASKKMQAPFAVHADPAAIPEYRAPGVRVRIAAGSSNGIHAAHTADLPEAFTLLDGFIEPGQRFTHALEPGWNAMLYAIDGPLQLQAAGQIADIPAGSAVGIGLDATATQAAALQLYSAEGCHFVLLSGPALKEPLVKHGPFVMNSSEEINERIRAYQRGEFGQLSEDWLRNSRQPA</sequence>
<dbReference type="Pfam" id="PF05726">
    <property type="entry name" value="Pirin_C"/>
    <property type="match status" value="1"/>
</dbReference>
<accession>A0A318JPS5</accession>
<dbReference type="InterPro" id="IPR003829">
    <property type="entry name" value="Pirin_N_dom"/>
</dbReference>
<reference evidence="6 7" key="1">
    <citation type="submission" date="2018-05" db="EMBL/GenBank/DDBJ databases">
        <title>Genomic Encyclopedia of Type Strains, Phase IV (KMG-IV): sequencing the most valuable type-strain genomes for metagenomic binning, comparative biology and taxonomic classification.</title>
        <authorList>
            <person name="Goeker M."/>
        </authorList>
    </citation>
    <scope>NUCLEOTIDE SEQUENCE [LARGE SCALE GENOMIC DNA]</scope>
    <source>
        <strain evidence="6 7">DSM 25134</strain>
    </source>
</reference>
<comment type="cofactor">
    <cofactor evidence="2">
        <name>Fe cation</name>
        <dbReference type="ChEBI" id="CHEBI:24875"/>
    </cofactor>
    <text evidence="2">Binds 1 Fe cation per subunit.</text>
</comment>
<feature type="binding site" evidence="2">
    <location>
        <position position="103"/>
    </location>
    <ligand>
        <name>Fe cation</name>
        <dbReference type="ChEBI" id="CHEBI:24875"/>
    </ligand>
</feature>